<comment type="function">
    <text evidence="5">Hydroxynaphthalene reductase-like protein; part of the Pks2 gene cluster that mediates the formation of infectious structures (appressoria), enabling these fungi to kill insects faster. The product of the Pks2 gene cluster is different from the one of Pks1 and has still not been identified.</text>
</comment>
<evidence type="ECO:0000256" key="4">
    <source>
        <dbReference type="ARBA" id="ARBA00023002"/>
    </source>
</evidence>
<evidence type="ECO:0000313" key="6">
    <source>
        <dbReference type="EMBL" id="EXV05246.1"/>
    </source>
</evidence>
<dbReference type="SUPFAM" id="SSF51735">
    <property type="entry name" value="NAD(P)-binding Rossmann-fold domains"/>
    <property type="match status" value="1"/>
</dbReference>
<dbReference type="PRINTS" id="PR00081">
    <property type="entry name" value="GDHRDH"/>
</dbReference>
<gene>
    <name evidence="6" type="ORF">X797_002934</name>
</gene>
<dbReference type="InterPro" id="IPR036291">
    <property type="entry name" value="NAD(P)-bd_dom_sf"/>
</dbReference>
<evidence type="ECO:0000256" key="1">
    <source>
        <dbReference type="ARBA" id="ARBA00006484"/>
    </source>
</evidence>
<organism evidence="6 7">
    <name type="scientific">Metarhizium robertsii</name>
    <dbReference type="NCBI Taxonomy" id="568076"/>
    <lineage>
        <taxon>Eukaryota</taxon>
        <taxon>Fungi</taxon>
        <taxon>Dikarya</taxon>
        <taxon>Ascomycota</taxon>
        <taxon>Pezizomycotina</taxon>
        <taxon>Sordariomycetes</taxon>
        <taxon>Hypocreomycetidae</taxon>
        <taxon>Hypocreales</taxon>
        <taxon>Clavicipitaceae</taxon>
        <taxon>Metarhizium</taxon>
    </lineage>
</organism>
<evidence type="ECO:0000256" key="3">
    <source>
        <dbReference type="ARBA" id="ARBA00022857"/>
    </source>
</evidence>
<evidence type="ECO:0000256" key="2">
    <source>
        <dbReference type="ARBA" id="ARBA00015194"/>
    </source>
</evidence>
<dbReference type="GO" id="GO:0016491">
    <property type="term" value="F:oxidoreductase activity"/>
    <property type="evidence" value="ECO:0007669"/>
    <property type="project" value="UniProtKB-KW"/>
</dbReference>
<dbReference type="InterPro" id="IPR002347">
    <property type="entry name" value="SDR_fam"/>
</dbReference>
<dbReference type="AlphaFoldDB" id="A0A0A1V6K1"/>
<dbReference type="PANTHER" id="PTHR43180:SF86">
    <property type="entry name" value="DEHYDROGENASE, PUTATIVE (AFU_ORTHOLOGUE AFUA_3G00290)-RELATED"/>
    <property type="match status" value="1"/>
</dbReference>
<dbReference type="HOGENOM" id="CLU_010194_13_1_1"/>
<dbReference type="Gene3D" id="3.40.50.720">
    <property type="entry name" value="NAD(P)-binding Rossmann-like Domain"/>
    <property type="match status" value="1"/>
</dbReference>
<comment type="similarity">
    <text evidence="1">Belongs to the short-chain dehydrogenases/reductases (SDR) family.</text>
</comment>
<name>A0A0A1V6K1_9HYPO</name>
<dbReference type="InterPro" id="IPR020904">
    <property type="entry name" value="Sc_DH/Rdtase_CS"/>
</dbReference>
<dbReference type="EMBL" id="JELW01000002">
    <property type="protein sequence ID" value="EXV05246.1"/>
    <property type="molecule type" value="Genomic_DNA"/>
</dbReference>
<dbReference type="OrthoDB" id="5371740at2759"/>
<comment type="caution">
    <text evidence="6">The sequence shown here is derived from an EMBL/GenBank/DDBJ whole genome shotgun (WGS) entry which is preliminary data.</text>
</comment>
<evidence type="ECO:0000256" key="5">
    <source>
        <dbReference type="ARBA" id="ARBA00046017"/>
    </source>
</evidence>
<proteinExistence type="inferred from homology"/>
<protein>
    <recommendedName>
        <fullName evidence="2">Hydroxynaphthalene reductase-like protein Arp2</fullName>
    </recommendedName>
</protein>
<dbReference type="Proteomes" id="UP000030151">
    <property type="component" value="Unassembled WGS sequence"/>
</dbReference>
<dbReference type="Pfam" id="PF00106">
    <property type="entry name" value="adh_short"/>
    <property type="match status" value="1"/>
</dbReference>
<dbReference type="PANTHER" id="PTHR43180">
    <property type="entry name" value="3-OXOACYL-(ACYL-CARRIER-PROTEIN) REDUCTASE (AFU_ORTHOLOGUE AFUA_6G11210)"/>
    <property type="match status" value="1"/>
</dbReference>
<accession>A0A0A1V6K1</accession>
<dbReference type="eggNOG" id="KOG0725">
    <property type="taxonomic scope" value="Eukaryota"/>
</dbReference>
<sequence>MSEITLNSLNLSSVRDKVVVLAGGAQGIGAATVSALYRAGGHVVCGDWNEDAARSYNNALVADAGNGTGSIQFVKIDISKYESQLELFDAAIKTHGRVDIAICCAAVGEQAGWFEPESLDLESVRTVPTPLADILDINLKGSLYFTRIALAYLRPQGPTEGRGGSRSIILLSSVAGFKESPGLFAYSASKHGVLGIMRALRLYTPARFNVRINVVCPWATDTQMLGHVKTAWEAAGLPMNQPGDVARIICELATGEQHNGRAVFVGGGRGYDIEKGINDLEPQWLGEEPARALNRGQQVLGMGENWGKGKL</sequence>
<evidence type="ECO:0000313" key="7">
    <source>
        <dbReference type="Proteomes" id="UP000030151"/>
    </source>
</evidence>
<keyword evidence="4" id="KW-0560">Oxidoreductase</keyword>
<dbReference type="PROSITE" id="PS00061">
    <property type="entry name" value="ADH_SHORT"/>
    <property type="match status" value="1"/>
</dbReference>
<reference evidence="6 7" key="1">
    <citation type="submission" date="2014-02" db="EMBL/GenBank/DDBJ databases">
        <title>The genome sequence of the entomopathogenic fungus Metarhizium robertsii ARSEF 2575.</title>
        <authorList>
            <person name="Giuliano Garisto Donzelli B."/>
            <person name="Roe B.A."/>
            <person name="Macmil S.L."/>
            <person name="Krasnoff S.B."/>
            <person name="Gibson D.M."/>
        </authorList>
    </citation>
    <scope>NUCLEOTIDE SEQUENCE [LARGE SCALE GENOMIC DNA]</scope>
    <source>
        <strain evidence="6 7">ARSEF 2575</strain>
    </source>
</reference>
<keyword evidence="3" id="KW-0521">NADP</keyword>